<evidence type="ECO:0000256" key="3">
    <source>
        <dbReference type="ARBA" id="ARBA00012438"/>
    </source>
</evidence>
<keyword evidence="6 12" id="KW-0812">Transmembrane</keyword>
<dbReference type="CDD" id="cd06225">
    <property type="entry name" value="HAMP"/>
    <property type="match status" value="1"/>
</dbReference>
<dbReference type="Gene3D" id="3.30.565.10">
    <property type="entry name" value="Histidine kinase-like ATPase, C-terminal domain"/>
    <property type="match status" value="1"/>
</dbReference>
<dbReference type="Gene3D" id="6.10.340.10">
    <property type="match status" value="1"/>
</dbReference>
<dbReference type="PANTHER" id="PTHR45436">
    <property type="entry name" value="SENSOR HISTIDINE KINASE YKOH"/>
    <property type="match status" value="1"/>
</dbReference>
<dbReference type="Pfam" id="PF00512">
    <property type="entry name" value="HisKA"/>
    <property type="match status" value="1"/>
</dbReference>
<evidence type="ECO:0000313" key="16">
    <source>
        <dbReference type="Proteomes" id="UP001244552"/>
    </source>
</evidence>
<keyword evidence="9" id="KW-0902">Two-component regulatory system</keyword>
<dbReference type="PROSITE" id="PS50109">
    <property type="entry name" value="HIS_KIN"/>
    <property type="match status" value="1"/>
</dbReference>
<evidence type="ECO:0000259" key="14">
    <source>
        <dbReference type="PROSITE" id="PS50885"/>
    </source>
</evidence>
<feature type="domain" description="HAMP" evidence="14">
    <location>
        <begin position="180"/>
        <end position="233"/>
    </location>
</feature>
<evidence type="ECO:0000256" key="8">
    <source>
        <dbReference type="ARBA" id="ARBA00022989"/>
    </source>
</evidence>
<organism evidence="15 16">
    <name type="scientific">Azospirillum picis</name>
    <dbReference type="NCBI Taxonomy" id="488438"/>
    <lineage>
        <taxon>Bacteria</taxon>
        <taxon>Pseudomonadati</taxon>
        <taxon>Pseudomonadota</taxon>
        <taxon>Alphaproteobacteria</taxon>
        <taxon>Rhodospirillales</taxon>
        <taxon>Azospirillaceae</taxon>
        <taxon>Azospirillum</taxon>
    </lineage>
</organism>
<feature type="transmembrane region" description="Helical" evidence="12">
    <location>
        <begin position="159"/>
        <end position="178"/>
    </location>
</feature>
<dbReference type="CDD" id="cd00075">
    <property type="entry name" value="HATPase"/>
    <property type="match status" value="1"/>
</dbReference>
<dbReference type="PROSITE" id="PS50885">
    <property type="entry name" value="HAMP"/>
    <property type="match status" value="1"/>
</dbReference>
<comment type="subcellular location">
    <subcellularLocation>
        <location evidence="2">Membrane</location>
    </subcellularLocation>
</comment>
<dbReference type="InterPro" id="IPR003661">
    <property type="entry name" value="HisK_dim/P_dom"/>
</dbReference>
<dbReference type="EC" id="2.7.13.3" evidence="3"/>
<comment type="catalytic activity">
    <reaction evidence="1">
        <text>ATP + protein L-histidine = ADP + protein N-phospho-L-histidine.</text>
        <dbReference type="EC" id="2.7.13.3"/>
    </reaction>
</comment>
<evidence type="ECO:0000256" key="4">
    <source>
        <dbReference type="ARBA" id="ARBA00022553"/>
    </source>
</evidence>
<dbReference type="InterPro" id="IPR036097">
    <property type="entry name" value="HisK_dim/P_sf"/>
</dbReference>
<comment type="caution">
    <text evidence="15">The sequence shown here is derived from an EMBL/GenBank/DDBJ whole genome shotgun (WGS) entry which is preliminary data.</text>
</comment>
<dbReference type="InterPro" id="IPR003594">
    <property type="entry name" value="HATPase_dom"/>
</dbReference>
<feature type="domain" description="Histidine kinase" evidence="13">
    <location>
        <begin position="241"/>
        <end position="456"/>
    </location>
</feature>
<dbReference type="InterPro" id="IPR036890">
    <property type="entry name" value="HATPase_C_sf"/>
</dbReference>
<dbReference type="RefSeq" id="WP_209990113.1">
    <property type="nucleotide sequence ID" value="NZ_JAGINO010000032.1"/>
</dbReference>
<dbReference type="InterPro" id="IPR005467">
    <property type="entry name" value="His_kinase_dom"/>
</dbReference>
<dbReference type="InterPro" id="IPR004358">
    <property type="entry name" value="Sig_transdc_His_kin-like_C"/>
</dbReference>
<keyword evidence="4" id="KW-0597">Phosphoprotein</keyword>
<proteinExistence type="predicted"/>
<evidence type="ECO:0000256" key="5">
    <source>
        <dbReference type="ARBA" id="ARBA00022679"/>
    </source>
</evidence>
<evidence type="ECO:0000256" key="1">
    <source>
        <dbReference type="ARBA" id="ARBA00000085"/>
    </source>
</evidence>
<keyword evidence="10 12" id="KW-0472">Membrane</keyword>
<keyword evidence="11" id="KW-0175">Coiled coil</keyword>
<accession>A0ABU0MTL3</accession>
<evidence type="ECO:0000256" key="12">
    <source>
        <dbReference type="SAM" id="Phobius"/>
    </source>
</evidence>
<dbReference type="Proteomes" id="UP001244552">
    <property type="component" value="Unassembled WGS sequence"/>
</dbReference>
<evidence type="ECO:0000256" key="7">
    <source>
        <dbReference type="ARBA" id="ARBA00022777"/>
    </source>
</evidence>
<feature type="coiled-coil region" evidence="11">
    <location>
        <begin position="214"/>
        <end position="241"/>
    </location>
</feature>
<reference evidence="15 16" key="1">
    <citation type="submission" date="2023-07" db="EMBL/GenBank/DDBJ databases">
        <title>Genomic Encyclopedia of Type Strains, Phase IV (KMG-IV): sequencing the most valuable type-strain genomes for metagenomic binning, comparative biology and taxonomic classification.</title>
        <authorList>
            <person name="Goeker M."/>
        </authorList>
    </citation>
    <scope>NUCLEOTIDE SEQUENCE [LARGE SCALE GENOMIC DNA]</scope>
    <source>
        <strain evidence="15 16">DSM 19922</strain>
    </source>
</reference>
<dbReference type="GO" id="GO:0016301">
    <property type="term" value="F:kinase activity"/>
    <property type="evidence" value="ECO:0007669"/>
    <property type="project" value="UniProtKB-KW"/>
</dbReference>
<dbReference type="SMART" id="SM00387">
    <property type="entry name" value="HATPase_c"/>
    <property type="match status" value="1"/>
</dbReference>
<evidence type="ECO:0000256" key="10">
    <source>
        <dbReference type="ARBA" id="ARBA00023136"/>
    </source>
</evidence>
<evidence type="ECO:0000256" key="9">
    <source>
        <dbReference type="ARBA" id="ARBA00023012"/>
    </source>
</evidence>
<gene>
    <name evidence="15" type="ORF">QO018_005727</name>
</gene>
<keyword evidence="7 15" id="KW-0418">Kinase</keyword>
<evidence type="ECO:0000313" key="15">
    <source>
        <dbReference type="EMBL" id="MDQ0536829.1"/>
    </source>
</evidence>
<evidence type="ECO:0000256" key="6">
    <source>
        <dbReference type="ARBA" id="ARBA00022692"/>
    </source>
</evidence>
<keyword evidence="8 12" id="KW-1133">Transmembrane helix</keyword>
<evidence type="ECO:0000256" key="2">
    <source>
        <dbReference type="ARBA" id="ARBA00004370"/>
    </source>
</evidence>
<protein>
    <recommendedName>
        <fullName evidence="3">histidine kinase</fullName>
        <ecNumber evidence="3">2.7.13.3</ecNumber>
    </recommendedName>
</protein>
<dbReference type="PANTHER" id="PTHR45436:SF8">
    <property type="entry name" value="HISTIDINE KINASE"/>
    <property type="match status" value="1"/>
</dbReference>
<dbReference type="CDD" id="cd00082">
    <property type="entry name" value="HisKA"/>
    <property type="match status" value="1"/>
</dbReference>
<dbReference type="SMART" id="SM00388">
    <property type="entry name" value="HisKA"/>
    <property type="match status" value="1"/>
</dbReference>
<dbReference type="Gene3D" id="1.10.287.130">
    <property type="match status" value="1"/>
</dbReference>
<keyword evidence="5" id="KW-0808">Transferase</keyword>
<dbReference type="Pfam" id="PF00672">
    <property type="entry name" value="HAMP"/>
    <property type="match status" value="1"/>
</dbReference>
<dbReference type="SUPFAM" id="SSF55874">
    <property type="entry name" value="ATPase domain of HSP90 chaperone/DNA topoisomerase II/histidine kinase"/>
    <property type="match status" value="1"/>
</dbReference>
<dbReference type="InterPro" id="IPR050428">
    <property type="entry name" value="TCS_sensor_his_kinase"/>
</dbReference>
<dbReference type="Pfam" id="PF02518">
    <property type="entry name" value="HATPase_c"/>
    <property type="match status" value="1"/>
</dbReference>
<sequence length="470" mass="50814">MLERLRVRTVAVRVALVCLGLFGLSALTVSAVIDRVTDSFLNRQAEETIGAELDGLLVHLRQGGMDKLVQVLRDRTRVPRSPDLFVLTNARGVPVAGNLPGLPEGVGADGWLAFRTAEGEAGGRAPAVGVVRTLADGHRLLVGTELGQWQGFRTQIVRALFWSFTVLLAISAFGGWLVSRHVTRRLEVINRITRTIIDGHLHARIPRSPNGDELDRLAANLNDMLEQIEGLMAGLRDLSEDIAHDLRTPLNRLRGQLELALSEAREEGPVRDLVQEAIVEADRLLEMFGALLSIAKAQAGYQQMPLSAVALPPVLRRVVELYEPVAEEKHITLTLRIAVSAVVRGHEQLLAQALANLVDNAVKYTPDGGRIDVVVASGQEPGSTDVTVADSGIGIPSQEHERVLGRFIRLDWSRSTPGNGLGLALVDAVVRLHGARLAMEDNQPGLRVRLSFPDAGSQGFEAAVERSAGG</sequence>
<dbReference type="EMBL" id="JAUSVU010000032">
    <property type="protein sequence ID" value="MDQ0536829.1"/>
    <property type="molecule type" value="Genomic_DNA"/>
</dbReference>
<name>A0ABU0MTL3_9PROT</name>
<dbReference type="PRINTS" id="PR00344">
    <property type="entry name" value="BCTRLSENSOR"/>
</dbReference>
<evidence type="ECO:0000259" key="13">
    <source>
        <dbReference type="PROSITE" id="PS50109"/>
    </source>
</evidence>
<dbReference type="InterPro" id="IPR003660">
    <property type="entry name" value="HAMP_dom"/>
</dbReference>
<dbReference type="SUPFAM" id="SSF47384">
    <property type="entry name" value="Homodimeric domain of signal transducing histidine kinase"/>
    <property type="match status" value="1"/>
</dbReference>
<keyword evidence="16" id="KW-1185">Reference proteome</keyword>
<dbReference type="SUPFAM" id="SSF158472">
    <property type="entry name" value="HAMP domain-like"/>
    <property type="match status" value="1"/>
</dbReference>
<evidence type="ECO:0000256" key="11">
    <source>
        <dbReference type="SAM" id="Coils"/>
    </source>
</evidence>
<dbReference type="SMART" id="SM00304">
    <property type="entry name" value="HAMP"/>
    <property type="match status" value="1"/>
</dbReference>